<reference evidence="2 3" key="1">
    <citation type="journal article" date="2019" name="Int. J. Syst. Evol. Microbiol.">
        <title>The Global Catalogue of Microorganisms (GCM) 10K type strain sequencing project: providing services to taxonomists for standard genome sequencing and annotation.</title>
        <authorList>
            <consortium name="The Broad Institute Genomics Platform"/>
            <consortium name="The Broad Institute Genome Sequencing Center for Infectious Disease"/>
            <person name="Wu L."/>
            <person name="Ma J."/>
        </authorList>
    </citation>
    <scope>NUCLEOTIDE SEQUENCE [LARGE SCALE GENOMIC DNA]</scope>
    <source>
        <strain evidence="2 3">JCM 12393</strain>
    </source>
</reference>
<proteinExistence type="predicted"/>
<dbReference type="Pfam" id="PF16571">
    <property type="entry name" value="FBP_C"/>
    <property type="match status" value="1"/>
</dbReference>
<dbReference type="EMBL" id="BAAAKJ010000026">
    <property type="protein sequence ID" value="GAA1384554.1"/>
    <property type="molecule type" value="Genomic_DNA"/>
</dbReference>
<dbReference type="RefSeq" id="WP_344325245.1">
    <property type="nucleotide sequence ID" value="NZ_BAAAKJ010000026.1"/>
</dbReference>
<protein>
    <submittedName>
        <fullName evidence="2">FBP domain-containing protein</fullName>
    </submittedName>
</protein>
<organism evidence="2 3">
    <name type="scientific">Kitasatospora putterlickiae</name>
    <dbReference type="NCBI Taxonomy" id="221725"/>
    <lineage>
        <taxon>Bacteria</taxon>
        <taxon>Bacillati</taxon>
        <taxon>Actinomycetota</taxon>
        <taxon>Actinomycetes</taxon>
        <taxon>Kitasatosporales</taxon>
        <taxon>Streptomycetaceae</taxon>
        <taxon>Kitasatospora</taxon>
    </lineage>
</organism>
<gene>
    <name evidence="2" type="ORF">GCM10009639_06150</name>
</gene>
<evidence type="ECO:0000313" key="3">
    <source>
        <dbReference type="Proteomes" id="UP001499863"/>
    </source>
</evidence>
<sequence>MRALNETEIRASFVNCSKGEARRLSLPRGLAELPWEELDFLGWRDQGAPDRAYLVAEHRGALVGVTLRVPSFRRSLTKTNVCSLCVTAHAGSGVALLTARRAGAAGREGNTVGTYICADLACSLYVRGRKKSASVTRPNESLPVEEQVARTLANLDAFLTEVRTDILAA</sequence>
<feature type="domain" description="Elongation factor G-binding protein C-terminal treble-clef zinc-finger" evidence="1">
    <location>
        <begin position="8"/>
        <end position="162"/>
    </location>
</feature>
<dbReference type="Proteomes" id="UP001499863">
    <property type="component" value="Unassembled WGS sequence"/>
</dbReference>
<keyword evidence="3" id="KW-1185">Reference proteome</keyword>
<evidence type="ECO:0000259" key="1">
    <source>
        <dbReference type="Pfam" id="PF16571"/>
    </source>
</evidence>
<dbReference type="InterPro" id="IPR032330">
    <property type="entry name" value="EF-G-binding_C"/>
</dbReference>
<name>A0ABN1XL42_9ACTN</name>
<evidence type="ECO:0000313" key="2">
    <source>
        <dbReference type="EMBL" id="GAA1384554.1"/>
    </source>
</evidence>
<comment type="caution">
    <text evidence="2">The sequence shown here is derived from an EMBL/GenBank/DDBJ whole genome shotgun (WGS) entry which is preliminary data.</text>
</comment>
<accession>A0ABN1XL42</accession>